<feature type="binding site" evidence="14">
    <location>
        <position position="388"/>
    </location>
    <ligand>
        <name>Zn(2+)</name>
        <dbReference type="ChEBI" id="CHEBI:29105"/>
    </ligand>
</feature>
<dbReference type="Gene3D" id="3.90.1310.10">
    <property type="entry name" value="Penicillin-binding protein 2a (Domain 2)"/>
    <property type="match status" value="1"/>
</dbReference>
<evidence type="ECO:0000256" key="7">
    <source>
        <dbReference type="ARBA" id="ARBA00022692"/>
    </source>
</evidence>
<dbReference type="Proteomes" id="UP001177212">
    <property type="component" value="Unassembled WGS sequence"/>
</dbReference>
<gene>
    <name evidence="14 17" type="primary">mrdA</name>
    <name evidence="17" type="ORF">Q8W34_02700</name>
</gene>
<keyword evidence="13 14" id="KW-0961">Cell wall biogenesis/degradation</keyword>
<keyword evidence="5 14" id="KW-0121">Carboxypeptidase</keyword>
<dbReference type="InterPro" id="IPR050515">
    <property type="entry name" value="Beta-lactam/transpept"/>
</dbReference>
<name>A0ABT9F9S5_9GAMM</name>
<evidence type="ECO:0000256" key="5">
    <source>
        <dbReference type="ARBA" id="ARBA00022645"/>
    </source>
</evidence>
<dbReference type="InterPro" id="IPR001460">
    <property type="entry name" value="PCN-bd_Tpept"/>
</dbReference>
<comment type="subcellular location">
    <subcellularLocation>
        <location evidence="14">Cell inner membrane</location>
        <topology evidence="14">Single-pass membrane protein</topology>
    </subcellularLocation>
    <subcellularLocation>
        <location evidence="2">Cell membrane</location>
    </subcellularLocation>
    <subcellularLocation>
        <location evidence="1">Membrane</location>
        <topology evidence="1">Single-pass membrane protein</topology>
    </subcellularLocation>
</comment>
<dbReference type="InterPro" id="IPR005311">
    <property type="entry name" value="PBP_dimer"/>
</dbReference>
<comment type="cofactor">
    <cofactor evidence="14">
        <name>Zn(2+)</name>
        <dbReference type="ChEBI" id="CHEBI:29105"/>
    </cofactor>
    <text evidence="14">Binds one Zn(2+) ion per subunit.</text>
</comment>
<evidence type="ECO:0000256" key="4">
    <source>
        <dbReference type="ARBA" id="ARBA00022519"/>
    </source>
</evidence>
<keyword evidence="14" id="KW-0862">Zinc</keyword>
<dbReference type="Gene3D" id="3.30.1390.30">
    <property type="entry name" value="Penicillin-binding protein 2a, domain 3"/>
    <property type="match status" value="1"/>
</dbReference>
<comment type="function">
    <text evidence="14">Catalyzes cross-linking of the peptidoglycan cell wall.</text>
</comment>
<feature type="domain" description="Penicillin-binding protein dimerisation" evidence="16">
    <location>
        <begin position="65"/>
        <end position="240"/>
    </location>
</feature>
<protein>
    <recommendedName>
        <fullName evidence="14">Peptidoglycan D,D-transpeptidase MrdA</fullName>
        <ecNumber evidence="14">3.4.16.4</ecNumber>
    </recommendedName>
    <alternativeName>
        <fullName evidence="14">Penicillin-binding protein 2</fullName>
        <shortName evidence="14">PBP-2</shortName>
    </alternativeName>
</protein>
<dbReference type="PANTHER" id="PTHR30627">
    <property type="entry name" value="PEPTIDOGLYCAN D,D-TRANSPEPTIDASE"/>
    <property type="match status" value="1"/>
</dbReference>
<keyword evidence="11 14" id="KW-1133">Transmembrane helix</keyword>
<keyword evidence="14" id="KW-0479">Metal-binding</keyword>
<evidence type="ECO:0000256" key="8">
    <source>
        <dbReference type="ARBA" id="ARBA00022801"/>
    </source>
</evidence>
<dbReference type="EMBL" id="JAUYVT010000001">
    <property type="protein sequence ID" value="MDP2563529.1"/>
    <property type="molecule type" value="Genomic_DNA"/>
</dbReference>
<feature type="binding site" evidence="14">
    <location>
        <position position="354"/>
    </location>
    <ligand>
        <name>Zn(2+)</name>
        <dbReference type="ChEBI" id="CHEBI:29105"/>
    </ligand>
</feature>
<reference evidence="17" key="1">
    <citation type="submission" date="2023-07" db="EMBL/GenBank/DDBJ databases">
        <title>Genome content predicts the carbon catabolic preferences of heterotrophic bacteria.</title>
        <authorList>
            <person name="Gralka M."/>
        </authorList>
    </citation>
    <scope>NUCLEOTIDE SEQUENCE</scope>
    <source>
        <strain evidence="17">4G09</strain>
    </source>
</reference>
<evidence type="ECO:0000256" key="13">
    <source>
        <dbReference type="ARBA" id="ARBA00023316"/>
    </source>
</evidence>
<evidence type="ECO:0000256" key="12">
    <source>
        <dbReference type="ARBA" id="ARBA00023136"/>
    </source>
</evidence>
<keyword evidence="12 14" id="KW-0472">Membrane</keyword>
<dbReference type="SUPFAM" id="SSF56601">
    <property type="entry name" value="beta-lactamase/transpeptidase-like"/>
    <property type="match status" value="1"/>
</dbReference>
<dbReference type="RefSeq" id="WP_305471040.1">
    <property type="nucleotide sequence ID" value="NZ_JAUYVT010000001.1"/>
</dbReference>
<accession>A0ABT9F9S5</accession>
<comment type="caution">
    <text evidence="17">The sequence shown here is derived from an EMBL/GenBank/DDBJ whole genome shotgun (WGS) entry which is preliminary data.</text>
</comment>
<evidence type="ECO:0000256" key="2">
    <source>
        <dbReference type="ARBA" id="ARBA00004236"/>
    </source>
</evidence>
<keyword evidence="7 14" id="KW-0812">Transmembrane</keyword>
<dbReference type="Gene3D" id="3.40.710.10">
    <property type="entry name" value="DD-peptidase/beta-lactamase superfamily"/>
    <property type="match status" value="1"/>
</dbReference>
<comment type="pathway">
    <text evidence="14">Cell wall biogenesis; peptidoglycan biosynthesis.</text>
</comment>
<keyword evidence="10 14" id="KW-0573">Peptidoglycan synthesis</keyword>
<keyword evidence="4 14" id="KW-0997">Cell inner membrane</keyword>
<keyword evidence="18" id="KW-1185">Reference proteome</keyword>
<feature type="transmembrane region" description="Helical" evidence="14">
    <location>
        <begin position="21"/>
        <end position="41"/>
    </location>
</feature>
<dbReference type="HAMAP" id="MF_02081">
    <property type="entry name" value="MrdA_transpept"/>
    <property type="match status" value="1"/>
</dbReference>
<dbReference type="InterPro" id="IPR036138">
    <property type="entry name" value="PBP_dimer_sf"/>
</dbReference>
<evidence type="ECO:0000313" key="17">
    <source>
        <dbReference type="EMBL" id="MDP2563529.1"/>
    </source>
</evidence>
<organism evidence="17 18">
    <name type="scientific">Pseudoalteromonas marina</name>
    <dbReference type="NCBI Taxonomy" id="267375"/>
    <lineage>
        <taxon>Bacteria</taxon>
        <taxon>Pseudomonadati</taxon>
        <taxon>Pseudomonadota</taxon>
        <taxon>Gammaproteobacteria</taxon>
        <taxon>Alteromonadales</taxon>
        <taxon>Pseudoalteromonadaceae</taxon>
        <taxon>Pseudoalteromonas</taxon>
    </lineage>
</organism>
<evidence type="ECO:0000256" key="11">
    <source>
        <dbReference type="ARBA" id="ARBA00022989"/>
    </source>
</evidence>
<comment type="catalytic activity">
    <reaction evidence="14">
        <text>Preferential cleavage: (Ac)2-L-Lys-D-Ala-|-D-Ala. Also transpeptidation of peptidyl-alanyl moieties that are N-acyl substituents of D-alanine.</text>
        <dbReference type="EC" id="3.4.16.4"/>
    </reaction>
</comment>
<evidence type="ECO:0000256" key="6">
    <source>
        <dbReference type="ARBA" id="ARBA00022670"/>
    </source>
</evidence>
<dbReference type="EC" id="3.4.16.4" evidence="14"/>
<keyword evidence="9 14" id="KW-0133">Cell shape</keyword>
<comment type="similarity">
    <text evidence="14">Belongs to the transpeptidase family. MrdA subfamily.</text>
</comment>
<dbReference type="Pfam" id="PF03717">
    <property type="entry name" value="PBP_dimer"/>
    <property type="match status" value="1"/>
</dbReference>
<evidence type="ECO:0000256" key="9">
    <source>
        <dbReference type="ARBA" id="ARBA00022960"/>
    </source>
</evidence>
<dbReference type="SUPFAM" id="SSF56519">
    <property type="entry name" value="Penicillin binding protein dimerisation domain"/>
    <property type="match status" value="1"/>
</dbReference>
<evidence type="ECO:0000259" key="16">
    <source>
        <dbReference type="Pfam" id="PF03717"/>
    </source>
</evidence>
<sequence>MLKQRPTIRDHSAEANLFARRAFVGFVFVLGLVAVLITNLYNIQVKDHQDYQTRSNDNRIKVIPIAPNRGLIYDRNGVLLAENKPVYNLEVIPEEVDNLEKSLEQVSQLITITEQEKQDFLKDIKNTRRFKSQVLKARLDEADVATFSVNQHKFPGFSIEARLARYYPFGDTLTHALGYVAKLNRKELNKLEQEGQATNYRATHDIGKLGIEKYYEQLLHGQVGSQRVEVNNRGRVIRTLSMLPPQPGSDLVLTLDIGLQQIAQHALKNMRGAVVVMDAKDGGILALYSNPSYDPNLFVHGISSKNYKALLNPDRPLINRATQGRYAPASTIKPHMAILALEENMVTEGTTMWDPGFFQIQNVEHKWRDWKRWGHGHVDVYKAIEESCDTYFYDTAYRLGITKISNFMARFGFGDLSGIDIHEETTAILPSKEWKENRFKESWWRGDTISVGIGQGYWTATPIQIANATNILVNKGINHPPHLAQVAKKEDDVTQINNEEKPPVVLNNPDNWRIAIDAMHNTVTKVTGTAHKAFKGVNYDPAGKTGTAQVVSIAQGEKYDAESLKERQRDNAIYVGFAPYNNPQIVVSIVVENNGGGSTVGAPIARQLMDYYFAANPVELARNNTL</sequence>
<evidence type="ECO:0000313" key="18">
    <source>
        <dbReference type="Proteomes" id="UP001177212"/>
    </source>
</evidence>
<feature type="active site" description="Acyl-ester intermediate" evidence="14">
    <location>
        <position position="330"/>
    </location>
</feature>
<keyword evidence="3 14" id="KW-1003">Cell membrane</keyword>
<evidence type="ECO:0000256" key="1">
    <source>
        <dbReference type="ARBA" id="ARBA00004167"/>
    </source>
</evidence>
<dbReference type="GO" id="GO:0009002">
    <property type="term" value="F:serine-type D-Ala-D-Ala carboxypeptidase activity"/>
    <property type="evidence" value="ECO:0007669"/>
    <property type="project" value="UniProtKB-EC"/>
</dbReference>
<keyword evidence="8 14" id="KW-0378">Hydrolase</keyword>
<dbReference type="NCBIfam" id="TIGR03423">
    <property type="entry name" value="pbp2_mrdA"/>
    <property type="match status" value="1"/>
</dbReference>
<feature type="binding site" evidence="14">
    <location>
        <position position="375"/>
    </location>
    <ligand>
        <name>Zn(2+)</name>
        <dbReference type="ChEBI" id="CHEBI:29105"/>
    </ligand>
</feature>
<proteinExistence type="inferred from homology"/>
<feature type="domain" description="Penicillin-binding protein transpeptidase" evidence="15">
    <location>
        <begin position="272"/>
        <end position="610"/>
    </location>
</feature>
<dbReference type="InterPro" id="IPR017790">
    <property type="entry name" value="Penicillin-binding_protein_2"/>
</dbReference>
<dbReference type="PANTHER" id="PTHR30627:SF2">
    <property type="entry name" value="PEPTIDOGLYCAN D,D-TRANSPEPTIDASE MRDA"/>
    <property type="match status" value="1"/>
</dbReference>
<evidence type="ECO:0000256" key="10">
    <source>
        <dbReference type="ARBA" id="ARBA00022984"/>
    </source>
</evidence>
<evidence type="ECO:0000256" key="14">
    <source>
        <dbReference type="HAMAP-Rule" id="MF_02081"/>
    </source>
</evidence>
<evidence type="ECO:0000256" key="3">
    <source>
        <dbReference type="ARBA" id="ARBA00022475"/>
    </source>
</evidence>
<feature type="binding site" evidence="14">
    <location>
        <position position="369"/>
    </location>
    <ligand>
        <name>Zn(2+)</name>
        <dbReference type="ChEBI" id="CHEBI:29105"/>
    </ligand>
</feature>
<evidence type="ECO:0000259" key="15">
    <source>
        <dbReference type="Pfam" id="PF00905"/>
    </source>
</evidence>
<keyword evidence="6 14" id="KW-0645">Protease</keyword>
<dbReference type="InterPro" id="IPR012338">
    <property type="entry name" value="Beta-lactam/transpept-like"/>
</dbReference>
<dbReference type="Pfam" id="PF00905">
    <property type="entry name" value="Transpeptidase"/>
    <property type="match status" value="1"/>
</dbReference>